<dbReference type="GO" id="GO:0046872">
    <property type="term" value="F:metal ion binding"/>
    <property type="evidence" value="ECO:0007669"/>
    <property type="project" value="UniProtKB-KW"/>
</dbReference>
<dbReference type="NCBIfam" id="TIGR03081">
    <property type="entry name" value="metmalonyl_epim"/>
    <property type="match status" value="1"/>
</dbReference>
<sequence>MVKKIDHIGIAVKNLDETLKFYEEVLGIKSVGTEVVEEQKVKVAFLPIGDTEIELLESTEEDGPIAKFIEKRGEGIQHIAYRVDDIDKAIGELKEKGIRLIDEKPRYGAGGAKIAFLHPKSTFGVLIELCEREEN</sequence>
<keyword evidence="5" id="KW-1185">Reference proteome</keyword>
<feature type="domain" description="VOC" evidence="3">
    <location>
        <begin position="4"/>
        <end position="132"/>
    </location>
</feature>
<reference evidence="4 5" key="1">
    <citation type="submission" date="2016-10" db="EMBL/GenBank/DDBJ databases">
        <authorList>
            <person name="de Groot N.N."/>
        </authorList>
    </citation>
    <scope>NUCLEOTIDE SEQUENCE [LARGE SCALE GENOMIC DNA]</scope>
    <source>
        <strain evidence="4 5">DSM 23310</strain>
    </source>
</reference>
<dbReference type="GO" id="GO:0046491">
    <property type="term" value="P:L-methylmalonyl-CoA metabolic process"/>
    <property type="evidence" value="ECO:0007669"/>
    <property type="project" value="TreeGrafter"/>
</dbReference>
<dbReference type="InterPro" id="IPR051785">
    <property type="entry name" value="MMCE/EMCE_epimerase"/>
</dbReference>
<dbReference type="Pfam" id="PF13669">
    <property type="entry name" value="Glyoxalase_4"/>
    <property type="match status" value="1"/>
</dbReference>
<name>A0A1H2XTH1_9FIRM</name>
<organism evidence="4 5">
    <name type="scientific">Tepidimicrobium xylanilyticum</name>
    <dbReference type="NCBI Taxonomy" id="1123352"/>
    <lineage>
        <taxon>Bacteria</taxon>
        <taxon>Bacillati</taxon>
        <taxon>Bacillota</taxon>
        <taxon>Tissierellia</taxon>
        <taxon>Tissierellales</taxon>
        <taxon>Tepidimicrobiaceae</taxon>
        <taxon>Tepidimicrobium</taxon>
    </lineage>
</organism>
<evidence type="ECO:0000313" key="5">
    <source>
        <dbReference type="Proteomes" id="UP000198828"/>
    </source>
</evidence>
<dbReference type="RefSeq" id="WP_093752411.1">
    <property type="nucleotide sequence ID" value="NZ_FNNG01000005.1"/>
</dbReference>
<dbReference type="PANTHER" id="PTHR43048">
    <property type="entry name" value="METHYLMALONYL-COA EPIMERASE"/>
    <property type="match status" value="1"/>
</dbReference>
<dbReference type="OrthoDB" id="9788468at2"/>
<evidence type="ECO:0000256" key="1">
    <source>
        <dbReference type="ARBA" id="ARBA00009308"/>
    </source>
</evidence>
<dbReference type="InterPro" id="IPR017515">
    <property type="entry name" value="MeMalonyl-CoA_epimerase"/>
</dbReference>
<protein>
    <submittedName>
        <fullName evidence="4">Methylmalonyl-CoA epimerase</fullName>
    </submittedName>
</protein>
<proteinExistence type="inferred from homology"/>
<comment type="similarity">
    <text evidence="1">Belongs to the methylmalonyl-CoA epimerase family.</text>
</comment>
<evidence type="ECO:0000313" key="4">
    <source>
        <dbReference type="EMBL" id="SDW96100.1"/>
    </source>
</evidence>
<dbReference type="PANTHER" id="PTHR43048:SF3">
    <property type="entry name" value="METHYLMALONYL-COA EPIMERASE, MITOCHONDRIAL"/>
    <property type="match status" value="1"/>
</dbReference>
<dbReference type="AlphaFoldDB" id="A0A1H2XTH1"/>
<keyword evidence="2" id="KW-0479">Metal-binding</keyword>
<evidence type="ECO:0000256" key="2">
    <source>
        <dbReference type="ARBA" id="ARBA00022723"/>
    </source>
</evidence>
<dbReference type="CDD" id="cd07249">
    <property type="entry name" value="MMCE"/>
    <property type="match status" value="1"/>
</dbReference>
<gene>
    <name evidence="4" type="ORF">SAMN05660923_01524</name>
</gene>
<accession>A0A1H2XTH1</accession>
<dbReference type="GO" id="GO:0004493">
    <property type="term" value="F:methylmalonyl-CoA epimerase activity"/>
    <property type="evidence" value="ECO:0007669"/>
    <property type="project" value="TreeGrafter"/>
</dbReference>
<dbReference type="Proteomes" id="UP000198828">
    <property type="component" value="Unassembled WGS sequence"/>
</dbReference>
<evidence type="ECO:0000259" key="3">
    <source>
        <dbReference type="PROSITE" id="PS51819"/>
    </source>
</evidence>
<dbReference type="PROSITE" id="PS51819">
    <property type="entry name" value="VOC"/>
    <property type="match status" value="1"/>
</dbReference>
<dbReference type="InterPro" id="IPR037523">
    <property type="entry name" value="VOC_core"/>
</dbReference>
<dbReference type="InterPro" id="IPR029068">
    <property type="entry name" value="Glyas_Bleomycin-R_OHBP_Dase"/>
</dbReference>
<dbReference type="SUPFAM" id="SSF54593">
    <property type="entry name" value="Glyoxalase/Bleomycin resistance protein/Dihydroxybiphenyl dioxygenase"/>
    <property type="match status" value="1"/>
</dbReference>
<dbReference type="EMBL" id="FNNG01000005">
    <property type="protein sequence ID" value="SDW96100.1"/>
    <property type="molecule type" value="Genomic_DNA"/>
</dbReference>
<dbReference type="Gene3D" id="3.10.180.10">
    <property type="entry name" value="2,3-Dihydroxybiphenyl 1,2-Dioxygenase, domain 1"/>
    <property type="match status" value="1"/>
</dbReference>